<dbReference type="Pfam" id="PF03009">
    <property type="entry name" value="GDPD"/>
    <property type="match status" value="1"/>
</dbReference>
<dbReference type="GO" id="GO:0008081">
    <property type="term" value="F:phosphoric diester hydrolase activity"/>
    <property type="evidence" value="ECO:0007669"/>
    <property type="project" value="InterPro"/>
</dbReference>
<dbReference type="PROSITE" id="PS51704">
    <property type="entry name" value="GP_PDE"/>
    <property type="match status" value="1"/>
</dbReference>
<dbReference type="SUPFAM" id="SSF51695">
    <property type="entry name" value="PLC-like phosphodiesterases"/>
    <property type="match status" value="1"/>
</dbReference>
<gene>
    <name evidence="2" type="ORF">METZ01_LOCUS241041</name>
</gene>
<protein>
    <recommendedName>
        <fullName evidence="1">GP-PDE domain-containing protein</fullName>
    </recommendedName>
</protein>
<dbReference type="Gene3D" id="3.20.20.190">
    <property type="entry name" value="Phosphatidylinositol (PI) phosphodiesterase"/>
    <property type="match status" value="1"/>
</dbReference>
<dbReference type="InterPro" id="IPR030395">
    <property type="entry name" value="GP_PDE_dom"/>
</dbReference>
<reference evidence="2" key="1">
    <citation type="submission" date="2018-05" db="EMBL/GenBank/DDBJ databases">
        <authorList>
            <person name="Lanie J.A."/>
            <person name="Ng W.-L."/>
            <person name="Kazmierczak K.M."/>
            <person name="Andrzejewski T.M."/>
            <person name="Davidsen T.M."/>
            <person name="Wayne K.J."/>
            <person name="Tettelin H."/>
            <person name="Glass J.I."/>
            <person name="Rusch D."/>
            <person name="Podicherti R."/>
            <person name="Tsui H.-C.T."/>
            <person name="Winkler M.E."/>
        </authorList>
    </citation>
    <scope>NUCLEOTIDE SEQUENCE</scope>
</reference>
<dbReference type="AlphaFoldDB" id="A0A382HML5"/>
<sequence>MSLFYNGNSPLLFAHRGASTTAPENTISAYTEAIKRGVPALEIDVIR</sequence>
<name>A0A382HML5_9ZZZZ</name>
<evidence type="ECO:0000259" key="1">
    <source>
        <dbReference type="PROSITE" id="PS51704"/>
    </source>
</evidence>
<organism evidence="2">
    <name type="scientific">marine metagenome</name>
    <dbReference type="NCBI Taxonomy" id="408172"/>
    <lineage>
        <taxon>unclassified sequences</taxon>
        <taxon>metagenomes</taxon>
        <taxon>ecological metagenomes</taxon>
    </lineage>
</organism>
<evidence type="ECO:0000313" key="2">
    <source>
        <dbReference type="EMBL" id="SVB88187.1"/>
    </source>
</evidence>
<dbReference type="GO" id="GO:0006629">
    <property type="term" value="P:lipid metabolic process"/>
    <property type="evidence" value="ECO:0007669"/>
    <property type="project" value="InterPro"/>
</dbReference>
<feature type="non-terminal residue" evidence="2">
    <location>
        <position position="47"/>
    </location>
</feature>
<dbReference type="InterPro" id="IPR017946">
    <property type="entry name" value="PLC-like_Pdiesterase_TIM-brl"/>
</dbReference>
<dbReference type="EMBL" id="UINC01062007">
    <property type="protein sequence ID" value="SVB88187.1"/>
    <property type="molecule type" value="Genomic_DNA"/>
</dbReference>
<accession>A0A382HML5</accession>
<proteinExistence type="predicted"/>
<feature type="domain" description="GP-PDE" evidence="1">
    <location>
        <begin position="10"/>
        <end position="47"/>
    </location>
</feature>